<evidence type="ECO:0000259" key="15">
    <source>
        <dbReference type="PROSITE" id="PS50902"/>
    </source>
</evidence>
<feature type="domain" description="FAD-binding FR-type" evidence="18">
    <location>
        <begin position="784"/>
        <end position="1023"/>
    </location>
</feature>
<dbReference type="GO" id="GO:0010181">
    <property type="term" value="F:FMN binding"/>
    <property type="evidence" value="ECO:0007669"/>
    <property type="project" value="InterPro"/>
</dbReference>
<dbReference type="Gene3D" id="3.40.950.10">
    <property type="entry name" value="Fe-only Hydrogenase (Larger Subunit), Chain L, domain 3"/>
    <property type="match status" value="1"/>
</dbReference>
<dbReference type="InterPro" id="IPR017896">
    <property type="entry name" value="4Fe4S_Fe-S-bd"/>
</dbReference>
<keyword evidence="8" id="KW-0677">Repeat</keyword>
<dbReference type="Pfam" id="PF00258">
    <property type="entry name" value="Flavodoxin_1"/>
    <property type="match status" value="1"/>
</dbReference>
<keyword evidence="5" id="KW-0285">Flavoprotein</keyword>
<evidence type="ECO:0000256" key="6">
    <source>
        <dbReference type="ARBA" id="ARBA00022643"/>
    </source>
</evidence>
<evidence type="ECO:0000256" key="14">
    <source>
        <dbReference type="ARBA" id="ARBA00023797"/>
    </source>
</evidence>
<dbReference type="Pfam" id="PF00667">
    <property type="entry name" value="FAD_binding_1"/>
    <property type="match status" value="1"/>
</dbReference>
<dbReference type="InterPro" id="IPR039261">
    <property type="entry name" value="FNR_nucleotide-bd"/>
</dbReference>
<dbReference type="SUPFAM" id="SSF63380">
    <property type="entry name" value="Riboflavin synthase domain-like"/>
    <property type="match status" value="1"/>
</dbReference>
<dbReference type="InterPro" id="IPR001041">
    <property type="entry name" value="2Fe-2S_ferredoxin-type"/>
</dbReference>
<dbReference type="InterPro" id="IPR023173">
    <property type="entry name" value="NADPH_Cyt_P450_Rdtase_alpha"/>
</dbReference>
<evidence type="ECO:0000259" key="16">
    <source>
        <dbReference type="PROSITE" id="PS51085"/>
    </source>
</evidence>
<reference evidence="19" key="1">
    <citation type="submission" date="2021-05" db="EMBL/GenBank/DDBJ databases">
        <title>A free-living protist that lacks canonical eukaryotic 1 DNA replication and segregation systems.</title>
        <authorList>
            <person name="Salas-Leiva D.E."/>
            <person name="Tromer E.C."/>
            <person name="Curtis B.A."/>
            <person name="Jerlstrom-Hultqvist J."/>
            <person name="Kolisko M."/>
            <person name="Yi Z."/>
            <person name="Salas-Leiva J.S."/>
            <person name="Gallot-Lavallee L."/>
            <person name="Kops G.J.P.L."/>
            <person name="Archibald J.M."/>
            <person name="Simpson A.G.B."/>
            <person name="Roger A.J."/>
        </authorList>
    </citation>
    <scope>NUCLEOTIDE SEQUENCE</scope>
    <source>
        <strain evidence="19">BICM</strain>
    </source>
</reference>
<evidence type="ECO:0000313" key="20">
    <source>
        <dbReference type="Proteomes" id="UP000717585"/>
    </source>
</evidence>
<dbReference type="Pfam" id="PF00037">
    <property type="entry name" value="Fer4"/>
    <property type="match status" value="1"/>
</dbReference>
<comment type="similarity">
    <text evidence="3">Belongs to the NARF family.</text>
</comment>
<dbReference type="InterPro" id="IPR001433">
    <property type="entry name" value="OxRdtase_FAD/NAD-bd"/>
</dbReference>
<gene>
    <name evidence="19" type="ORF">J8273_4227</name>
</gene>
<dbReference type="GO" id="GO:0050660">
    <property type="term" value="F:flavin adenine dinucleotide binding"/>
    <property type="evidence" value="ECO:0007669"/>
    <property type="project" value="TreeGrafter"/>
</dbReference>
<dbReference type="InterPro" id="IPR029039">
    <property type="entry name" value="Flavoprotein-like_sf"/>
</dbReference>
<dbReference type="SUPFAM" id="SSF53920">
    <property type="entry name" value="Fe-only hydrogenase"/>
    <property type="match status" value="1"/>
</dbReference>
<feature type="domain" description="Flavodoxin-like" evidence="15">
    <location>
        <begin position="603"/>
        <end position="749"/>
    </location>
</feature>
<dbReference type="PROSITE" id="PS51384">
    <property type="entry name" value="FAD_FR"/>
    <property type="match status" value="1"/>
</dbReference>
<dbReference type="SUPFAM" id="SSF54862">
    <property type="entry name" value="4Fe-4S ferredoxins"/>
    <property type="match status" value="1"/>
</dbReference>
<dbReference type="SUPFAM" id="SSF52343">
    <property type="entry name" value="Ferredoxin reductase-like, C-terminal NADP-linked domain"/>
    <property type="match status" value="1"/>
</dbReference>
<name>A0A8J6AXS5_9EUKA</name>
<dbReference type="Gene3D" id="1.20.990.10">
    <property type="entry name" value="NADPH-cytochrome p450 Reductase, Chain A, domain 3"/>
    <property type="match status" value="1"/>
</dbReference>
<keyword evidence="20" id="KW-1185">Reference proteome</keyword>
<dbReference type="Pfam" id="PF02256">
    <property type="entry name" value="Fe_hyd_SSU"/>
    <property type="match status" value="1"/>
</dbReference>
<dbReference type="InterPro" id="IPR017900">
    <property type="entry name" value="4Fe4S_Fe_S_CS"/>
</dbReference>
<dbReference type="InterPro" id="IPR003149">
    <property type="entry name" value="Fe_hydrogenase_ssu"/>
</dbReference>
<dbReference type="InterPro" id="IPR017927">
    <property type="entry name" value="FAD-bd_FR_type"/>
</dbReference>
<evidence type="ECO:0000256" key="8">
    <source>
        <dbReference type="ARBA" id="ARBA00022737"/>
    </source>
</evidence>
<dbReference type="InterPro" id="IPR013352">
    <property type="entry name" value="Fe_hydrogenase_subset"/>
</dbReference>
<dbReference type="EMBL" id="JAHDYR010000016">
    <property type="protein sequence ID" value="KAG9394125.1"/>
    <property type="molecule type" value="Genomic_DNA"/>
</dbReference>
<evidence type="ECO:0000259" key="17">
    <source>
        <dbReference type="PROSITE" id="PS51379"/>
    </source>
</evidence>
<evidence type="ECO:0000256" key="9">
    <source>
        <dbReference type="ARBA" id="ARBA00022827"/>
    </source>
</evidence>
<dbReference type="AlphaFoldDB" id="A0A8J6AXS5"/>
<dbReference type="Proteomes" id="UP000717585">
    <property type="component" value="Unassembled WGS sequence"/>
</dbReference>
<dbReference type="InterPro" id="IPR004108">
    <property type="entry name" value="Fe_hydrogenase_lsu_C"/>
</dbReference>
<keyword evidence="6" id="KW-0288">FMN</keyword>
<comment type="cofactor">
    <cofactor evidence="2">
        <name>FAD</name>
        <dbReference type="ChEBI" id="CHEBI:57692"/>
    </cofactor>
</comment>
<dbReference type="SUPFAM" id="SSF52218">
    <property type="entry name" value="Flavoproteins"/>
    <property type="match status" value="1"/>
</dbReference>
<dbReference type="Pfam" id="PF13510">
    <property type="entry name" value="Fer2_4"/>
    <property type="match status" value="1"/>
</dbReference>
<dbReference type="PRINTS" id="PR00369">
    <property type="entry name" value="FLAVODOXIN"/>
</dbReference>
<dbReference type="Gene3D" id="3.40.50.80">
    <property type="entry name" value="Nucleotide-binding domain of ferredoxin-NADP reductase (FNR) module"/>
    <property type="match status" value="1"/>
</dbReference>
<evidence type="ECO:0000256" key="1">
    <source>
        <dbReference type="ARBA" id="ARBA00001917"/>
    </source>
</evidence>
<dbReference type="GO" id="GO:0005506">
    <property type="term" value="F:iron ion binding"/>
    <property type="evidence" value="ECO:0007669"/>
    <property type="project" value="InterPro"/>
</dbReference>
<dbReference type="GO" id="GO:0005829">
    <property type="term" value="C:cytosol"/>
    <property type="evidence" value="ECO:0007669"/>
    <property type="project" value="TreeGrafter"/>
</dbReference>
<protein>
    <recommendedName>
        <fullName evidence="14">NADPH--hemoprotein reductase</fullName>
        <ecNumber evidence="14">1.6.2.4</ecNumber>
    </recommendedName>
</protein>
<feature type="domain" description="4Fe-4S ferredoxin-type" evidence="17">
    <location>
        <begin position="134"/>
        <end position="164"/>
    </location>
</feature>
<dbReference type="PROSITE" id="PS50902">
    <property type="entry name" value="FLAVODOXIN_LIKE"/>
    <property type="match status" value="1"/>
</dbReference>
<dbReference type="Pfam" id="PF02906">
    <property type="entry name" value="Fe_hyd_lg_C"/>
    <property type="match status" value="1"/>
</dbReference>
<comment type="caution">
    <text evidence="19">The sequence shown here is derived from an EMBL/GenBank/DDBJ whole genome shotgun (WGS) entry which is preliminary data.</text>
</comment>
<dbReference type="InterPro" id="IPR003097">
    <property type="entry name" value="CysJ-like_FAD-binding"/>
</dbReference>
<dbReference type="InterPro" id="IPR001094">
    <property type="entry name" value="Flavdoxin-like"/>
</dbReference>
<dbReference type="PRINTS" id="PR00371">
    <property type="entry name" value="FPNCR"/>
</dbReference>
<dbReference type="Gene3D" id="3.30.70.20">
    <property type="match status" value="1"/>
</dbReference>
<dbReference type="GO" id="GO:0008901">
    <property type="term" value="F:ferredoxin hydrogenase activity"/>
    <property type="evidence" value="ECO:0007669"/>
    <property type="project" value="InterPro"/>
</dbReference>
<keyword evidence="12" id="KW-0408">Iron</keyword>
<feature type="domain" description="2Fe-2S ferredoxin-type" evidence="16">
    <location>
        <begin position="11"/>
        <end position="88"/>
    </location>
</feature>
<keyword evidence="7" id="KW-0479">Metal-binding</keyword>
<dbReference type="GO" id="GO:0051539">
    <property type="term" value="F:4 iron, 4 sulfur cluster binding"/>
    <property type="evidence" value="ECO:0007669"/>
    <property type="project" value="UniProtKB-KW"/>
</dbReference>
<dbReference type="Pfam" id="PF00175">
    <property type="entry name" value="NAD_binding_1"/>
    <property type="match status" value="1"/>
</dbReference>
<keyword evidence="11" id="KW-0560">Oxidoreductase</keyword>
<dbReference type="Gene3D" id="2.40.30.10">
    <property type="entry name" value="Translation factors"/>
    <property type="match status" value="1"/>
</dbReference>
<dbReference type="PROSITE" id="PS51085">
    <property type="entry name" value="2FE2S_FER_2"/>
    <property type="match status" value="1"/>
</dbReference>
<dbReference type="PANTHER" id="PTHR19384">
    <property type="entry name" value="NITRIC OXIDE SYNTHASE-RELATED"/>
    <property type="match status" value="1"/>
</dbReference>
<keyword evidence="13" id="KW-0411">Iron-sulfur</keyword>
<dbReference type="InterPro" id="IPR036010">
    <property type="entry name" value="2Fe-2S_ferredoxin-like_sf"/>
</dbReference>
<dbReference type="PANTHER" id="PTHR19384:SF17">
    <property type="entry name" value="NADPH--CYTOCHROME P450 REDUCTASE"/>
    <property type="match status" value="1"/>
</dbReference>
<dbReference type="OrthoDB" id="1856718at2759"/>
<dbReference type="Gene3D" id="3.40.50.1780">
    <property type="match status" value="1"/>
</dbReference>
<evidence type="ECO:0000256" key="11">
    <source>
        <dbReference type="ARBA" id="ARBA00023002"/>
    </source>
</evidence>
<feature type="domain" description="4Fe-4S ferredoxin-type" evidence="17">
    <location>
        <begin position="173"/>
        <end position="202"/>
    </location>
</feature>
<evidence type="ECO:0000256" key="7">
    <source>
        <dbReference type="ARBA" id="ARBA00022723"/>
    </source>
</evidence>
<dbReference type="InterPro" id="IPR001709">
    <property type="entry name" value="Flavoprot_Pyr_Nucl_cyt_Rdtase"/>
</dbReference>
<keyword evidence="4" id="KW-0004">4Fe-4S</keyword>
<dbReference type="InterPro" id="IPR036991">
    <property type="entry name" value="Fe_hydrogenase_ssu_sf"/>
</dbReference>
<evidence type="ECO:0000256" key="3">
    <source>
        <dbReference type="ARBA" id="ARBA00006596"/>
    </source>
</evidence>
<dbReference type="InterPro" id="IPR017938">
    <property type="entry name" value="Riboflavin_synthase-like_b-brl"/>
</dbReference>
<accession>A0A8J6AXS5</accession>
<dbReference type="PROSITE" id="PS51379">
    <property type="entry name" value="4FE4S_FER_2"/>
    <property type="match status" value="2"/>
</dbReference>
<evidence type="ECO:0000259" key="18">
    <source>
        <dbReference type="PROSITE" id="PS51384"/>
    </source>
</evidence>
<dbReference type="NCBIfam" id="TIGR02512">
    <property type="entry name" value="FeFe_hydrog_A"/>
    <property type="match status" value="1"/>
</dbReference>
<dbReference type="FunFam" id="3.30.70.20:FF:000035">
    <property type="entry name" value="Iron hydrogenase 1"/>
    <property type="match status" value="1"/>
</dbReference>
<comment type="cofactor">
    <cofactor evidence="1">
        <name>FMN</name>
        <dbReference type="ChEBI" id="CHEBI:58210"/>
    </cofactor>
</comment>
<dbReference type="Gene3D" id="3.10.20.740">
    <property type="match status" value="1"/>
</dbReference>
<dbReference type="GO" id="GO:0003958">
    <property type="term" value="F:NADPH-hemoprotein reductase activity"/>
    <property type="evidence" value="ECO:0007669"/>
    <property type="project" value="UniProtKB-EC"/>
</dbReference>
<dbReference type="Gene3D" id="4.10.260.20">
    <property type="entry name" value="Iron hydrogenase, small subunit"/>
    <property type="match status" value="1"/>
</dbReference>
<evidence type="ECO:0000313" key="19">
    <source>
        <dbReference type="EMBL" id="KAG9394125.1"/>
    </source>
</evidence>
<dbReference type="CDD" id="cd00207">
    <property type="entry name" value="fer2"/>
    <property type="match status" value="1"/>
</dbReference>
<evidence type="ECO:0000256" key="13">
    <source>
        <dbReference type="ARBA" id="ARBA00023014"/>
    </source>
</evidence>
<dbReference type="EC" id="1.6.2.4" evidence="14"/>
<dbReference type="Gene3D" id="3.40.50.360">
    <property type="match status" value="1"/>
</dbReference>
<dbReference type="SMART" id="SM00902">
    <property type="entry name" value="Fe_hyd_SSU"/>
    <property type="match status" value="1"/>
</dbReference>
<keyword evidence="9" id="KW-0274">FAD</keyword>
<evidence type="ECO:0000256" key="2">
    <source>
        <dbReference type="ARBA" id="ARBA00001974"/>
    </source>
</evidence>
<organism evidence="19 20">
    <name type="scientific">Carpediemonas membranifera</name>
    <dbReference type="NCBI Taxonomy" id="201153"/>
    <lineage>
        <taxon>Eukaryota</taxon>
        <taxon>Metamonada</taxon>
        <taxon>Carpediemonas-like organisms</taxon>
        <taxon>Carpediemonas</taxon>
    </lineage>
</organism>
<proteinExistence type="inferred from homology"/>
<evidence type="ECO:0000256" key="5">
    <source>
        <dbReference type="ARBA" id="ARBA00022630"/>
    </source>
</evidence>
<keyword evidence="10" id="KW-0521">NADP</keyword>
<dbReference type="InterPro" id="IPR009016">
    <property type="entry name" value="Fe_hydrogenase"/>
</dbReference>
<evidence type="ECO:0000256" key="10">
    <source>
        <dbReference type="ARBA" id="ARBA00022857"/>
    </source>
</evidence>
<evidence type="ECO:0000256" key="12">
    <source>
        <dbReference type="ARBA" id="ARBA00023004"/>
    </source>
</evidence>
<dbReference type="InterPro" id="IPR008254">
    <property type="entry name" value="Flavodoxin/NO_synth"/>
</dbReference>
<sequence length="1170" mass="128357">MNAPEARMNNDEVQVTINGRSFAVPKAYSILEAARANNIFIPTLCAHPRLKPIGRCKACVVDMEDGNLAMACSTKVADGMSLRTDTPRVKAKAAAVFRELKAKTMPAPPVRRLDRSEFENTFDAVTACDVDTNGMITIDPSMCVDCGRCEAACSKMQEMGILESTGSGVRPHGGLRLDETRCIGCGQCSSFCPVGAISEVSHIERLYAAIAEGKTIVAQTAPAVRVAIGEECGVAAGEVSTGKMVAALKALGCNYVVDTDFAADLTIMEEGTELIGRMQKKWAATPEQAEKMGPMFTSCCPAWINNIEIRFPEYLDNLSTARSPMMMMGSVVKTYFAKKMGINPADIFHFAVMPCTAKKGEIDRMQMVTGGMKVVDAVLTTRELGKLIRKHHIDFPALPNQEFDSPIGASTGAGRLFGTTGGVMEAALRTAYEVLAGKGISTLSYTPVRGLAGIKEASVEIPLKDGPTKTLRIAIASGIANANVMMCDIQAGKRSYDFVEVMACQGGCIGGGGQPKSLDPKIIEKRQSAIYSDDERATQRKSHENPEIMAIYKEFFGEPNSHKAHELLHTTYSDRSKLVRGPDGEIVEAPDAGDVCSADAVPMLIVFATQTGTSKEVAYRLANEAKTKDIEFAPRVVAVDKIKPNEIAKSELVVYITSTFGNGEHPDSAAAFWEWLSDSSLADDTFTGTQFAVMGLGSKAYPLFCKAAEEVHDRMAELGGVALCPFGKGDESHPEKYEDGYGNWTEALWEGLGAQDAGAVPTIPEPKYAVLVTASMQNPPPPPPDCQWTTVNANKLLTDPKMDRASHHFEFSLDNTSLSYSTGYHMAIVPRNLDNTVDNWLHINKLNGDMCVTVRGTGNNMAPAGLDRSLTIREIFTQHLDIAGRVTKPFMRAMIPFAQDLKQRERLQYLVSKDGKEDYMEYMNEYVTYGEFLEEFTSARPALEYLVDLIPAIKPRLYSIASSDKMVPHAIQLTVGIVDWVTPKGKKCGGLTTTWLKDINVGDRCAAYVKSSPLVPPENPDTPYMMVALGTGIAPFQGFIQYRKMLHDEGIPQNKATLYYGCRRRDEDYLLTPTELQWRDDGIYEEITAFSRESAKKVYVHHRIQQYAKEVFEMLYKNGGNVYYCGTIVGAKSLKESIIGTFVENGVDREEAEALFEQREKEQRYVLEAY</sequence>
<dbReference type="SUPFAM" id="SSF54292">
    <property type="entry name" value="2Fe-2S ferredoxin-like"/>
    <property type="match status" value="1"/>
</dbReference>
<evidence type="ECO:0000256" key="4">
    <source>
        <dbReference type="ARBA" id="ARBA00022485"/>
    </source>
</evidence>
<dbReference type="PROSITE" id="PS00198">
    <property type="entry name" value="4FE4S_FER_1"/>
    <property type="match status" value="1"/>
</dbReference>